<evidence type="ECO:0000313" key="3">
    <source>
        <dbReference type="EMBL" id="KFG88297.1"/>
    </source>
</evidence>
<dbReference type="InterPro" id="IPR001753">
    <property type="entry name" value="Enoyl-CoA_hydra/iso"/>
</dbReference>
<dbReference type="Gene3D" id="3.90.226.10">
    <property type="entry name" value="2-enoyl-CoA Hydratase, Chain A, domain 1"/>
    <property type="match status" value="1"/>
</dbReference>
<reference evidence="3" key="1">
    <citation type="submission" date="2014-08" db="EMBL/GenBank/DDBJ databases">
        <title>Draft genome sequences of Sphingobium herbicidovorans.</title>
        <authorList>
            <person name="Gan H.M."/>
            <person name="Gan H.Y."/>
            <person name="Savka M.A."/>
        </authorList>
    </citation>
    <scope>NUCLEOTIDE SEQUENCE [LARGE SCALE GENOMIC DNA]</scope>
    <source>
        <strain evidence="3">NBRC 16415</strain>
    </source>
</reference>
<accession>A0A086P4H9</accession>
<dbReference type="Pfam" id="PF00378">
    <property type="entry name" value="ECH_1"/>
    <property type="match status" value="1"/>
</dbReference>
<evidence type="ECO:0000313" key="4">
    <source>
        <dbReference type="Proteomes" id="UP000024284"/>
    </source>
</evidence>
<dbReference type="EMBL" id="JFZA02000062">
    <property type="protein sequence ID" value="KFG88297.1"/>
    <property type="molecule type" value="Genomic_DNA"/>
</dbReference>
<keyword evidence="4" id="KW-1185">Reference proteome</keyword>
<comment type="caution">
    <text evidence="3">The sequence shown here is derived from an EMBL/GenBank/DDBJ whole genome shotgun (WGS) entry which is preliminary data.</text>
</comment>
<proteinExistence type="inferred from homology"/>
<dbReference type="RefSeq" id="WP_037469531.1">
    <property type="nucleotide sequence ID" value="NZ_BCZD01000016.1"/>
</dbReference>
<comment type="similarity">
    <text evidence="1">Belongs to the enoyl-CoA hydratase/isomerase family.</text>
</comment>
<dbReference type="CDD" id="cd06558">
    <property type="entry name" value="crotonase-like"/>
    <property type="match status" value="1"/>
</dbReference>
<dbReference type="GO" id="GO:0006635">
    <property type="term" value="P:fatty acid beta-oxidation"/>
    <property type="evidence" value="ECO:0007669"/>
    <property type="project" value="TreeGrafter"/>
</dbReference>
<dbReference type="NCBIfam" id="NF006699">
    <property type="entry name" value="PRK09245.1"/>
    <property type="match status" value="1"/>
</dbReference>
<keyword evidence="2" id="KW-0456">Lyase</keyword>
<sequence>MDPFLLVERDGPVVVARFNRPDERNTITEVAHSEEIVDFCRQMVRDASVRAIVLTGNGKAFSAGGNVKYMAERSGMFGGTPYEIRNSYRTSVQMIGPAIHELEVPIIAAINGPAIGLGLDISCMCDIRLMADTAVVAESYVKLGIIPGGGGGWLLPRLIGPQRASIMTLTGDAIDAKTALEYGLVAEVLPADKLMDRALELAGKIAANPGHATRMAKRLMREGADMKLTTLLEMAAGYQSLAHYTEDHHEAIAAFLGKRAPEFKNK</sequence>
<dbReference type="InterPro" id="IPR014748">
    <property type="entry name" value="Enoyl-CoA_hydra_C"/>
</dbReference>
<dbReference type="Gene3D" id="1.10.12.10">
    <property type="entry name" value="Lyase 2-enoyl-coa Hydratase, Chain A, domain 2"/>
    <property type="match status" value="1"/>
</dbReference>
<evidence type="ECO:0000256" key="1">
    <source>
        <dbReference type="ARBA" id="ARBA00005254"/>
    </source>
</evidence>
<evidence type="ECO:0000256" key="2">
    <source>
        <dbReference type="ARBA" id="ARBA00023239"/>
    </source>
</evidence>
<dbReference type="STRING" id="76947.GCA_002080435_03803"/>
<dbReference type="SUPFAM" id="SSF52096">
    <property type="entry name" value="ClpP/crotonase"/>
    <property type="match status" value="1"/>
</dbReference>
<dbReference type="Proteomes" id="UP000024284">
    <property type="component" value="Unassembled WGS sequence"/>
</dbReference>
<name>A0A086P4H9_SPHHM</name>
<dbReference type="PATRIC" id="fig|1219045.3.peg.3938"/>
<dbReference type="PANTHER" id="PTHR11941">
    <property type="entry name" value="ENOYL-COA HYDRATASE-RELATED"/>
    <property type="match status" value="1"/>
</dbReference>
<dbReference type="GO" id="GO:0016829">
    <property type="term" value="F:lyase activity"/>
    <property type="evidence" value="ECO:0007669"/>
    <property type="project" value="UniProtKB-KW"/>
</dbReference>
<dbReference type="InterPro" id="IPR029045">
    <property type="entry name" value="ClpP/crotonase-like_dom_sf"/>
</dbReference>
<dbReference type="AlphaFoldDB" id="A0A086P4H9"/>
<organism evidence="3 4">
    <name type="scientific">Sphingobium herbicidovorans (strain ATCC 700291 / DSM 11019 / CCUG 56400 / KCTC 2939 / LMG 18315 / NBRC 16415 / MH)</name>
    <name type="common">Sphingomonas herbicidovorans</name>
    <dbReference type="NCBI Taxonomy" id="1219045"/>
    <lineage>
        <taxon>Bacteria</taxon>
        <taxon>Pseudomonadati</taxon>
        <taxon>Pseudomonadota</taxon>
        <taxon>Alphaproteobacteria</taxon>
        <taxon>Sphingomonadales</taxon>
        <taxon>Sphingomonadaceae</taxon>
        <taxon>Sphingobium</taxon>
    </lineage>
</organism>
<dbReference type="OrthoDB" id="5730382at2"/>
<dbReference type="eggNOG" id="COG1024">
    <property type="taxonomic scope" value="Bacteria"/>
</dbReference>
<protein>
    <submittedName>
        <fullName evidence="3">Enoyl-CoA hydratase</fullName>
    </submittedName>
</protein>
<dbReference type="PANTHER" id="PTHR11941:SF54">
    <property type="entry name" value="ENOYL-COA HYDRATASE, MITOCHONDRIAL"/>
    <property type="match status" value="1"/>
</dbReference>
<gene>
    <name evidence="3" type="ORF">BV98_003880</name>
</gene>